<dbReference type="Pfam" id="PF07859">
    <property type="entry name" value="Abhydrolase_3"/>
    <property type="match status" value="1"/>
</dbReference>
<evidence type="ECO:0000313" key="4">
    <source>
        <dbReference type="EMBL" id="MDQ7251034.1"/>
    </source>
</evidence>
<keyword evidence="2 4" id="KW-0378">Hydrolase</keyword>
<dbReference type="SUPFAM" id="SSF53474">
    <property type="entry name" value="alpha/beta-Hydrolases"/>
    <property type="match status" value="1"/>
</dbReference>
<protein>
    <submittedName>
        <fullName evidence="4">Alpha/beta hydrolase</fullName>
    </submittedName>
</protein>
<evidence type="ECO:0000256" key="1">
    <source>
        <dbReference type="ARBA" id="ARBA00010515"/>
    </source>
</evidence>
<dbReference type="Proteomes" id="UP001230156">
    <property type="component" value="Unassembled WGS sequence"/>
</dbReference>
<dbReference type="GO" id="GO:0016787">
    <property type="term" value="F:hydrolase activity"/>
    <property type="evidence" value="ECO:0007669"/>
    <property type="project" value="UniProtKB-KW"/>
</dbReference>
<dbReference type="PANTHER" id="PTHR48081">
    <property type="entry name" value="AB HYDROLASE SUPERFAMILY PROTEIN C4A8.06C"/>
    <property type="match status" value="1"/>
</dbReference>
<dbReference type="EMBL" id="JAUYVI010000009">
    <property type="protein sequence ID" value="MDQ7251034.1"/>
    <property type="molecule type" value="Genomic_DNA"/>
</dbReference>
<dbReference type="RefSeq" id="WP_379961004.1">
    <property type="nucleotide sequence ID" value="NZ_JAUYVI010000009.1"/>
</dbReference>
<proteinExistence type="inferred from homology"/>
<organism evidence="4 5">
    <name type="scientific">Dongia sedimenti</name>
    <dbReference type="NCBI Taxonomy" id="3064282"/>
    <lineage>
        <taxon>Bacteria</taxon>
        <taxon>Pseudomonadati</taxon>
        <taxon>Pseudomonadota</taxon>
        <taxon>Alphaproteobacteria</taxon>
        <taxon>Rhodospirillales</taxon>
        <taxon>Dongiaceae</taxon>
        <taxon>Dongia</taxon>
    </lineage>
</organism>
<comment type="caution">
    <text evidence="4">The sequence shown here is derived from an EMBL/GenBank/DDBJ whole genome shotgun (WGS) entry which is preliminary data.</text>
</comment>
<gene>
    <name evidence="4" type="ORF">Q8A70_25330</name>
</gene>
<dbReference type="PROSITE" id="PS01173">
    <property type="entry name" value="LIPASE_GDXG_HIS"/>
    <property type="match status" value="1"/>
</dbReference>
<dbReference type="InterPro" id="IPR050300">
    <property type="entry name" value="GDXG_lipolytic_enzyme"/>
</dbReference>
<feature type="domain" description="Alpha/beta hydrolase fold-3" evidence="3">
    <location>
        <begin position="88"/>
        <end position="293"/>
    </location>
</feature>
<comment type="similarity">
    <text evidence="1">Belongs to the 'GDXG' lipolytic enzyme family.</text>
</comment>
<dbReference type="PANTHER" id="PTHR48081:SF8">
    <property type="entry name" value="ALPHA_BETA HYDROLASE FOLD-3 DOMAIN-CONTAINING PROTEIN-RELATED"/>
    <property type="match status" value="1"/>
</dbReference>
<dbReference type="Gene3D" id="3.40.50.1820">
    <property type="entry name" value="alpha/beta hydrolase"/>
    <property type="match status" value="1"/>
</dbReference>
<dbReference type="InterPro" id="IPR013094">
    <property type="entry name" value="AB_hydrolase_3"/>
</dbReference>
<dbReference type="InterPro" id="IPR002168">
    <property type="entry name" value="Lipase_GDXG_HIS_AS"/>
</dbReference>
<keyword evidence="5" id="KW-1185">Reference proteome</keyword>
<dbReference type="InterPro" id="IPR029058">
    <property type="entry name" value="AB_hydrolase_fold"/>
</dbReference>
<reference evidence="5" key="1">
    <citation type="submission" date="2023-08" db="EMBL/GenBank/DDBJ databases">
        <title>Rhodospirillaceae gen. nov., a novel taxon isolated from the Yangtze River Yuezi River estuary sludge.</title>
        <authorList>
            <person name="Ruan L."/>
        </authorList>
    </citation>
    <scope>NUCLEOTIDE SEQUENCE [LARGE SCALE GENOMIC DNA]</scope>
    <source>
        <strain evidence="5">R-7</strain>
    </source>
</reference>
<evidence type="ECO:0000259" key="3">
    <source>
        <dbReference type="Pfam" id="PF07859"/>
    </source>
</evidence>
<name>A0ABU0YTJ3_9PROT</name>
<sequence length="321" mass="34591">MQQPDRTERVIDPDMLAAIHKQKALQEADGGVPPTLVENRRQQDRLVPHWNEGAPDVAVIRDTAIPGPHGDMVARIYRSAEASQDAVILFLHGGGWARGSIATGEWACRAFATESRLTVVSLAYSLAPERQFPAAIDDIRAAMDWCAAHAGELGADGRRIIITGTSAGANLSLAAALARRESGEFAPIGLGLLFGVYGDNLETDSYRAYGLGQYGLSTARMKQYFEWYVPAGFDPKHPLISPLHANLTGLPVTFMGIAEFDVLRDDSLLLTGRLAGAGVPTEVRYYGGLAHGYPLYARTVPAARDALSDAAEFFRRTANAA</sequence>
<evidence type="ECO:0000256" key="2">
    <source>
        <dbReference type="ARBA" id="ARBA00022801"/>
    </source>
</evidence>
<accession>A0ABU0YTJ3</accession>
<evidence type="ECO:0000313" key="5">
    <source>
        <dbReference type="Proteomes" id="UP001230156"/>
    </source>
</evidence>